<accession>E6LQG0</accession>
<dbReference type="AlphaFoldDB" id="E6LQG0"/>
<evidence type="ECO:0000256" key="1">
    <source>
        <dbReference type="SAM" id="Phobius"/>
    </source>
</evidence>
<dbReference type="EMBL" id="AEPW01000085">
    <property type="protein sequence ID" value="EFU75899.1"/>
    <property type="molecule type" value="Genomic_DNA"/>
</dbReference>
<name>E6LQG0_9FIRM</name>
<organism evidence="2 3">
    <name type="scientific">Lachnoanaerobaculum saburreum DSM 3986</name>
    <dbReference type="NCBI Taxonomy" id="887325"/>
    <lineage>
        <taxon>Bacteria</taxon>
        <taxon>Bacillati</taxon>
        <taxon>Bacillota</taxon>
        <taxon>Clostridia</taxon>
        <taxon>Lachnospirales</taxon>
        <taxon>Lachnospiraceae</taxon>
        <taxon>Lachnoanaerobaculum</taxon>
    </lineage>
</organism>
<reference evidence="2 3" key="1">
    <citation type="submission" date="2010-12" db="EMBL/GenBank/DDBJ databases">
        <authorList>
            <person name="Muzny D."/>
            <person name="Qin X."/>
            <person name="Deng J."/>
            <person name="Jiang H."/>
            <person name="Liu Y."/>
            <person name="Qu J."/>
            <person name="Song X.-Z."/>
            <person name="Zhang L."/>
            <person name="Thornton R."/>
            <person name="Coyle M."/>
            <person name="Francisco L."/>
            <person name="Jackson L."/>
            <person name="Javaid M."/>
            <person name="Korchina V."/>
            <person name="Kovar C."/>
            <person name="Mata R."/>
            <person name="Mathew T."/>
            <person name="Ngo R."/>
            <person name="Nguyen L."/>
            <person name="Nguyen N."/>
            <person name="Okwuonu G."/>
            <person name="Ongeri F."/>
            <person name="Pham C."/>
            <person name="Simmons D."/>
            <person name="Wilczek-Boney K."/>
            <person name="Hale W."/>
            <person name="Jakkamsetti A."/>
            <person name="Pham P."/>
            <person name="Ruth R."/>
            <person name="San Lucas F."/>
            <person name="Warren J."/>
            <person name="Zhang J."/>
            <person name="Zhao Z."/>
            <person name="Zhou C."/>
            <person name="Zhu D."/>
            <person name="Lee S."/>
            <person name="Bess C."/>
            <person name="Blankenburg K."/>
            <person name="Forbes L."/>
            <person name="Fu Q."/>
            <person name="Gubbala S."/>
            <person name="Hirani K."/>
            <person name="Jayaseelan J.C."/>
            <person name="Lara F."/>
            <person name="Munidasa M."/>
            <person name="Palculict T."/>
            <person name="Patil S."/>
            <person name="Pu L.-L."/>
            <person name="Saada N."/>
            <person name="Tang L."/>
            <person name="Weissenberger G."/>
            <person name="Zhu Y."/>
            <person name="Hemphill L."/>
            <person name="Shang Y."/>
            <person name="Youmans B."/>
            <person name="Ayvaz T."/>
            <person name="Ross M."/>
            <person name="Santibanez J."/>
            <person name="Aqrawi P."/>
            <person name="Gross S."/>
            <person name="Joshi V."/>
            <person name="Fowler G."/>
            <person name="Nazareth L."/>
            <person name="Reid J."/>
            <person name="Worley K."/>
            <person name="Petrosino J."/>
            <person name="Highlander S."/>
            <person name="Gibbs R."/>
        </authorList>
    </citation>
    <scope>NUCLEOTIDE SEQUENCE [LARGE SCALE GENOMIC DNA]</scope>
    <source>
        <strain evidence="2 3">DSM 3986</strain>
    </source>
</reference>
<dbReference type="HOGENOM" id="CLU_3154304_0_0_9"/>
<evidence type="ECO:0000313" key="3">
    <source>
        <dbReference type="Proteomes" id="UP000003434"/>
    </source>
</evidence>
<proteinExistence type="predicted"/>
<keyword evidence="1" id="KW-0812">Transmembrane</keyword>
<protein>
    <submittedName>
        <fullName evidence="2">Uncharacterized protein</fullName>
    </submittedName>
</protein>
<dbReference type="eggNOG" id="ENOG5030FIN">
    <property type="taxonomic scope" value="Bacteria"/>
</dbReference>
<comment type="caution">
    <text evidence="2">The sequence shown here is derived from an EMBL/GenBank/DDBJ whole genome shotgun (WGS) entry which is preliminary data.</text>
</comment>
<feature type="transmembrane region" description="Helical" evidence="1">
    <location>
        <begin position="21"/>
        <end position="44"/>
    </location>
</feature>
<dbReference type="RefSeq" id="WP_008751959.1">
    <property type="nucleotide sequence ID" value="NZ_GL622296.1"/>
</dbReference>
<dbReference type="Proteomes" id="UP000003434">
    <property type="component" value="Unassembled WGS sequence"/>
</dbReference>
<gene>
    <name evidence="2" type="ORF">HMPREF0381_2195</name>
</gene>
<sequence>MQNVFISNRKEVYMKNNKRRIVSIAIVTILVLAMVVPVVVSALITVRG</sequence>
<evidence type="ECO:0000313" key="2">
    <source>
        <dbReference type="EMBL" id="EFU75899.1"/>
    </source>
</evidence>
<keyword evidence="1" id="KW-0472">Membrane</keyword>
<keyword evidence="1" id="KW-1133">Transmembrane helix</keyword>